<evidence type="ECO:0000313" key="6">
    <source>
        <dbReference type="Proteomes" id="UP000283077"/>
    </source>
</evidence>
<comment type="caution">
    <text evidence="5">The sequence shown here is derived from an EMBL/GenBank/DDBJ whole genome shotgun (WGS) entry which is preliminary data.</text>
</comment>
<evidence type="ECO:0000256" key="3">
    <source>
        <dbReference type="ARBA" id="ARBA00022842"/>
    </source>
</evidence>
<gene>
    <name evidence="5" type="ORF">EOE67_10470</name>
</gene>
<dbReference type="Gene3D" id="3.90.550.10">
    <property type="entry name" value="Spore Coat Polysaccharide Biosynthesis Protein SpsA, Chain A"/>
    <property type="match status" value="1"/>
</dbReference>
<dbReference type="InterPro" id="IPR050065">
    <property type="entry name" value="GlmU-like"/>
</dbReference>
<dbReference type="RefSeq" id="WP_127699037.1">
    <property type="nucleotide sequence ID" value="NZ_SACS01000010.1"/>
</dbReference>
<dbReference type="InterPro" id="IPR029044">
    <property type="entry name" value="Nucleotide-diphossugar_trans"/>
</dbReference>
<reference evidence="5 6" key="1">
    <citation type="submission" date="2019-01" db="EMBL/GenBank/DDBJ databases">
        <authorList>
            <person name="Chen W.-M."/>
        </authorList>
    </citation>
    <scope>NUCLEOTIDE SEQUENCE [LARGE SCALE GENOMIC DNA]</scope>
    <source>
        <strain evidence="5 6">KYPC3</strain>
    </source>
</reference>
<dbReference type="PANTHER" id="PTHR43584:SF8">
    <property type="entry name" value="N-ACETYLMURAMATE ALPHA-1-PHOSPHATE URIDYLYLTRANSFERASE"/>
    <property type="match status" value="1"/>
</dbReference>
<dbReference type="Pfam" id="PF12804">
    <property type="entry name" value="NTP_transf_3"/>
    <property type="match status" value="1"/>
</dbReference>
<dbReference type="PANTHER" id="PTHR43584">
    <property type="entry name" value="NUCLEOTIDYL TRANSFERASE"/>
    <property type="match status" value="1"/>
</dbReference>
<organism evidence="5 6">
    <name type="scientific">Rheinheimera riviphila</name>
    <dbReference type="NCBI Taxonomy" id="1834037"/>
    <lineage>
        <taxon>Bacteria</taxon>
        <taxon>Pseudomonadati</taxon>
        <taxon>Pseudomonadota</taxon>
        <taxon>Gammaproteobacteria</taxon>
        <taxon>Chromatiales</taxon>
        <taxon>Chromatiaceae</taxon>
        <taxon>Rheinheimera</taxon>
    </lineage>
</organism>
<evidence type="ECO:0000313" key="5">
    <source>
        <dbReference type="EMBL" id="RVU37306.1"/>
    </source>
</evidence>
<protein>
    <recommendedName>
        <fullName evidence="4">MobA-like NTP transferase domain-containing protein</fullName>
    </recommendedName>
</protein>
<dbReference type="OrthoDB" id="9779926at2"/>
<accession>A0A437QS11</accession>
<keyword evidence="3" id="KW-0460">Magnesium</keyword>
<evidence type="ECO:0000256" key="2">
    <source>
        <dbReference type="ARBA" id="ARBA00022695"/>
    </source>
</evidence>
<name>A0A437QS11_9GAMM</name>
<dbReference type="InterPro" id="IPR025877">
    <property type="entry name" value="MobA-like_NTP_Trfase"/>
</dbReference>
<keyword evidence="1" id="KW-0808">Transferase</keyword>
<dbReference type="EMBL" id="SACS01000010">
    <property type="protein sequence ID" value="RVU37306.1"/>
    <property type="molecule type" value="Genomic_DNA"/>
</dbReference>
<keyword evidence="6" id="KW-1185">Reference proteome</keyword>
<dbReference type="Proteomes" id="UP000283077">
    <property type="component" value="Unassembled WGS sequence"/>
</dbReference>
<dbReference type="GO" id="GO:0016779">
    <property type="term" value="F:nucleotidyltransferase activity"/>
    <property type="evidence" value="ECO:0007669"/>
    <property type="project" value="UniProtKB-KW"/>
</dbReference>
<proteinExistence type="predicted"/>
<evidence type="ECO:0000256" key="1">
    <source>
        <dbReference type="ARBA" id="ARBA00022679"/>
    </source>
</evidence>
<dbReference type="AlphaFoldDB" id="A0A437QS11"/>
<feature type="domain" description="MobA-like NTP transferase" evidence="4">
    <location>
        <begin position="10"/>
        <end position="151"/>
    </location>
</feature>
<evidence type="ECO:0000259" key="4">
    <source>
        <dbReference type="Pfam" id="PF12804"/>
    </source>
</evidence>
<keyword evidence="2" id="KW-0548">Nucleotidyltransferase</keyword>
<sequence>MSASQTPILVVLAAGMGSRFGGDKQLAVLGSTGRTLLHFSVLDAYAAGVRTLALVVRENIIAALQQQVLPYFPSDLTVQLVLQNPADLPVADVDISQRQKPWGTAHALWSARQFLAQQPCIVINADDYYGHTAMQQLVQHFATTQAEWAMVAFPLLKTLSAHGGVNRGICQVNAGYLQAVTEMIQIKQHEQQFSGIDLNGDSIGLDAAQAVSMNIWGFTPSIVPALAQALCSFLAQQPDPKAECYLPAVVDSSLQQGQKLRVYLSPDSWFGVTYPADLAEIVEYFQQQSS</sequence>
<dbReference type="SUPFAM" id="SSF53448">
    <property type="entry name" value="Nucleotide-diphospho-sugar transferases"/>
    <property type="match status" value="1"/>
</dbReference>